<dbReference type="AlphaFoldDB" id="A0A6N6K828"/>
<accession>A0A6N6K828</accession>
<organism evidence="1 2">
    <name type="scientific">Citrobacter pasteurii</name>
    <dbReference type="NCBI Taxonomy" id="1563222"/>
    <lineage>
        <taxon>Bacteria</taxon>
        <taxon>Pseudomonadati</taxon>
        <taxon>Pseudomonadota</taxon>
        <taxon>Gammaproteobacteria</taxon>
        <taxon>Enterobacterales</taxon>
        <taxon>Enterobacteriaceae</taxon>
        <taxon>Citrobacter</taxon>
    </lineage>
</organism>
<reference evidence="1 2" key="1">
    <citation type="submission" date="2018-08" db="EMBL/GenBank/DDBJ databases">
        <title>Complete genomic analysis of a Citrobacter pasteurii isolated from cockles (Cerastoderma edule) containing a new chromosomic qnrB allele.</title>
        <authorList>
            <person name="Rodrigues A."/>
            <person name="Baptista T."/>
            <person name="Quesada A."/>
            <person name="Campos M.J."/>
        </authorList>
    </citation>
    <scope>NUCLEOTIDE SEQUENCE [LARGE SCALE GENOMIC DNA]</scope>
    <source>
        <strain evidence="1 2">BA18</strain>
    </source>
</reference>
<protein>
    <submittedName>
        <fullName evidence="1">Uncharacterized protein</fullName>
    </submittedName>
</protein>
<comment type="caution">
    <text evidence="1">The sequence shown here is derived from an EMBL/GenBank/DDBJ whole genome shotgun (WGS) entry which is preliminary data.</text>
</comment>
<dbReference type="Proteomes" id="UP000468420">
    <property type="component" value="Unassembled WGS sequence"/>
</dbReference>
<evidence type="ECO:0000313" key="1">
    <source>
        <dbReference type="EMBL" id="KAA1280911.1"/>
    </source>
</evidence>
<proteinExistence type="predicted"/>
<sequence>MRRSNLFLTDLSLTPVTYLCKLLGILSVAASMQLEIHWVSINQIIKSFDTAKCSNAASGWCQGHSWSSGHAVRY</sequence>
<gene>
    <name evidence="1" type="ORF">DXF85_01745</name>
</gene>
<evidence type="ECO:0000313" key="2">
    <source>
        <dbReference type="Proteomes" id="UP000468420"/>
    </source>
</evidence>
<name>A0A6N6K828_9ENTR</name>
<dbReference type="EMBL" id="QRDC01000001">
    <property type="protein sequence ID" value="KAA1280911.1"/>
    <property type="molecule type" value="Genomic_DNA"/>
</dbReference>